<reference evidence="2 3" key="1">
    <citation type="submission" date="2022-10" db="EMBL/GenBank/DDBJ databases">
        <title>Comparative genomics and taxonomic characterization of three novel marine species of genus Reichenbachiella exhibiting antioxidant and polysaccharide degradation activities.</title>
        <authorList>
            <person name="Muhammad N."/>
            <person name="Lee Y.-J."/>
            <person name="Ko J."/>
            <person name="Kim S.-G."/>
        </authorList>
    </citation>
    <scope>NUCLEOTIDE SEQUENCE [LARGE SCALE GENOMIC DNA]</scope>
    <source>
        <strain evidence="2 3">ABR2-5</strain>
    </source>
</reference>
<dbReference type="InterPro" id="IPR023614">
    <property type="entry name" value="Porin_dom_sf"/>
</dbReference>
<feature type="chain" id="PRO_5046074936" evidence="1">
    <location>
        <begin position="20"/>
        <end position="403"/>
    </location>
</feature>
<dbReference type="Pfam" id="PF07396">
    <property type="entry name" value="Porin_O_P"/>
    <property type="match status" value="1"/>
</dbReference>
<sequence length="403" mass="46273">MKKLLTIGAILLISSLTHAQSFEGSGIGKGIRFMPRDSSFFLQWNTRFQTQYVGTLNLDDNQYEDAFTIRRFRLKFKGYLLNPNIGYKVELALSNRDQGDFFSEHNDAASIVLDAVLKWKFAPGWQLWVGQTKLPGNRERVISSGSLQLVDRSRLNSRYNIDRDKGLWLWHEDQLGRMVVREVLAVTSGEGRNITSTNESGYDYTGRIEVMPFGKFKSKGDYFGADLMREERPKLSIGVTYDYNVGTSRERGQLGRFILDANGDRVNSDLATLFADAMFKYKGWSVMYEYANKRVARGVINGWDSDGNERYFYTGEAHNVQWGYLFKNNVSVDARWTQNTPTAIMINEVEEQSIIDDPETRYELGLSKYIAGHTLKIQVSTAYRDRLTKDDEMLFFAQMEIGF</sequence>
<evidence type="ECO:0000256" key="1">
    <source>
        <dbReference type="SAM" id="SignalP"/>
    </source>
</evidence>
<evidence type="ECO:0000313" key="3">
    <source>
        <dbReference type="Proteomes" id="UP001300692"/>
    </source>
</evidence>
<dbReference type="Proteomes" id="UP001300692">
    <property type="component" value="Unassembled WGS sequence"/>
</dbReference>
<keyword evidence="1" id="KW-0732">Signal</keyword>
<dbReference type="InterPro" id="IPR010870">
    <property type="entry name" value="Porin_O/P"/>
</dbReference>
<organism evidence="2 3">
    <name type="scientific">Reichenbachiella ulvae</name>
    <dbReference type="NCBI Taxonomy" id="2980104"/>
    <lineage>
        <taxon>Bacteria</taxon>
        <taxon>Pseudomonadati</taxon>
        <taxon>Bacteroidota</taxon>
        <taxon>Cytophagia</taxon>
        <taxon>Cytophagales</taxon>
        <taxon>Reichenbachiellaceae</taxon>
        <taxon>Reichenbachiella</taxon>
    </lineage>
</organism>
<keyword evidence="3" id="KW-1185">Reference proteome</keyword>
<gene>
    <name evidence="2" type="ORF">N7U62_00590</name>
</gene>
<accession>A0ABT3CN54</accession>
<proteinExistence type="predicted"/>
<dbReference type="EMBL" id="JAOYOD010000001">
    <property type="protein sequence ID" value="MCV9385135.1"/>
    <property type="molecule type" value="Genomic_DNA"/>
</dbReference>
<dbReference type="Gene3D" id="2.40.160.10">
    <property type="entry name" value="Porin"/>
    <property type="match status" value="1"/>
</dbReference>
<comment type="caution">
    <text evidence="2">The sequence shown here is derived from an EMBL/GenBank/DDBJ whole genome shotgun (WGS) entry which is preliminary data.</text>
</comment>
<dbReference type="RefSeq" id="WP_264135930.1">
    <property type="nucleotide sequence ID" value="NZ_JAOYOD010000001.1"/>
</dbReference>
<evidence type="ECO:0000313" key="2">
    <source>
        <dbReference type="EMBL" id="MCV9385135.1"/>
    </source>
</evidence>
<feature type="signal peptide" evidence="1">
    <location>
        <begin position="1"/>
        <end position="19"/>
    </location>
</feature>
<name>A0ABT3CN54_9BACT</name>
<protein>
    <submittedName>
        <fullName evidence="2">OprO/OprP family phosphate-selective porin</fullName>
    </submittedName>
</protein>